<sequence length="90" mass="9684">MAGNPSIKEVAMDEMLEFPHAGWTFLCSAEKLPSGSFQAVLRYRAPPNDDIRMLKIDPAAGHSVREALERAKAMAVEWAAKRADGGKGGG</sequence>
<evidence type="ECO:0000313" key="2">
    <source>
        <dbReference type="Proteomes" id="UP000077852"/>
    </source>
</evidence>
<evidence type="ECO:0000313" key="1">
    <source>
        <dbReference type="EMBL" id="OAK57060.1"/>
    </source>
</evidence>
<comment type="caution">
    <text evidence="1">The sequence shown here is derived from an EMBL/GenBank/DDBJ whole genome shotgun (WGS) entry which is preliminary data.</text>
</comment>
<reference evidence="1 2" key="1">
    <citation type="submission" date="2016-03" db="EMBL/GenBank/DDBJ databases">
        <title>Genome sequence of Variovorax paradoxus KB5.</title>
        <authorList>
            <person name="Jeong H."/>
            <person name="Hong C.E."/>
            <person name="Jo S.H."/>
            <person name="Park J.M."/>
        </authorList>
    </citation>
    <scope>NUCLEOTIDE SEQUENCE [LARGE SCALE GENOMIC DNA]</scope>
    <source>
        <strain evidence="1 2">KB5</strain>
    </source>
</reference>
<protein>
    <submittedName>
        <fullName evidence="1">Uncharacterized protein</fullName>
    </submittedName>
</protein>
<dbReference type="AlphaFoldDB" id="A0AA91DIW5"/>
<accession>A0AA91DIW5</accession>
<dbReference type="Proteomes" id="UP000077852">
    <property type="component" value="Unassembled WGS sequence"/>
</dbReference>
<name>A0AA91DIW5_VARPD</name>
<gene>
    <name evidence="1" type="ORF">A3K87_04010</name>
</gene>
<proteinExistence type="predicted"/>
<dbReference type="EMBL" id="LVHG01000095">
    <property type="protein sequence ID" value="OAK57060.1"/>
    <property type="molecule type" value="Genomic_DNA"/>
</dbReference>
<organism evidence="1 2">
    <name type="scientific">Variovorax paradoxus</name>
    <dbReference type="NCBI Taxonomy" id="34073"/>
    <lineage>
        <taxon>Bacteria</taxon>
        <taxon>Pseudomonadati</taxon>
        <taxon>Pseudomonadota</taxon>
        <taxon>Betaproteobacteria</taxon>
        <taxon>Burkholderiales</taxon>
        <taxon>Comamonadaceae</taxon>
        <taxon>Variovorax</taxon>
    </lineage>
</organism>